<keyword evidence="1" id="KW-0472">Membrane</keyword>
<reference evidence="2 3" key="1">
    <citation type="submission" date="2016-10" db="EMBL/GenBank/DDBJ databases">
        <authorList>
            <person name="de Groot N.N."/>
        </authorList>
    </citation>
    <scope>NUCLEOTIDE SEQUENCE [LARGE SCALE GENOMIC DNA]</scope>
    <source>
        <strain evidence="2 3">DSM 26515</strain>
    </source>
</reference>
<protein>
    <submittedName>
        <fullName evidence="2">Uncharacterized protein</fullName>
    </submittedName>
</protein>
<keyword evidence="1" id="KW-0812">Transmembrane</keyword>
<dbReference type="OrthoDB" id="6136389at2"/>
<keyword evidence="3" id="KW-1185">Reference proteome</keyword>
<evidence type="ECO:0000313" key="3">
    <source>
        <dbReference type="Proteomes" id="UP000199420"/>
    </source>
</evidence>
<dbReference type="RefSeq" id="WP_091335161.1">
    <property type="nucleotide sequence ID" value="NZ_FNYC01000002.1"/>
</dbReference>
<feature type="transmembrane region" description="Helical" evidence="1">
    <location>
        <begin position="486"/>
        <end position="508"/>
    </location>
</feature>
<name>A0A1H6SUT5_9GAMM</name>
<gene>
    <name evidence="2" type="ORF">SAMN04487997_1432</name>
</gene>
<keyword evidence="1" id="KW-1133">Transmembrane helix</keyword>
<organism evidence="2 3">
    <name type="scientific">Frateuria terrea</name>
    <dbReference type="NCBI Taxonomy" id="529704"/>
    <lineage>
        <taxon>Bacteria</taxon>
        <taxon>Pseudomonadati</taxon>
        <taxon>Pseudomonadota</taxon>
        <taxon>Gammaproteobacteria</taxon>
        <taxon>Lysobacterales</taxon>
        <taxon>Rhodanobacteraceae</taxon>
        <taxon>Frateuria</taxon>
    </lineage>
</organism>
<proteinExistence type="predicted"/>
<evidence type="ECO:0000256" key="1">
    <source>
        <dbReference type="SAM" id="Phobius"/>
    </source>
</evidence>
<feature type="transmembrane region" description="Helical" evidence="1">
    <location>
        <begin position="520"/>
        <end position="542"/>
    </location>
</feature>
<dbReference type="AlphaFoldDB" id="A0A1H6SUT5"/>
<dbReference type="EMBL" id="FNYC01000002">
    <property type="protein sequence ID" value="SEI67780.1"/>
    <property type="molecule type" value="Genomic_DNA"/>
</dbReference>
<evidence type="ECO:0000313" key="2">
    <source>
        <dbReference type="EMBL" id="SEI67780.1"/>
    </source>
</evidence>
<sequence length="548" mass="61848">MTPPPQTLRVQQVNAFYNYTVGLDVTNVDLTKTAGKLLKSGLARTVCFSDLKAVYLDEDGAVRLEWLRPEGRAWDNQCSVKFSDTLPQQTVGDLAFCLELSFLERRIEAPEVKHVPPYLRAALPPVVLEDADMSLPVYPWLKLHADGIMCISFQLDTIWDDLGEHEFIRDVVNLFQRYFDRVWVHADIQRLDAEELLPRSFEAEISLGGHAIEGRKTRKLVKKMRQEARSLLDRSLAQDGRIFDLGSEAWELHQVVGSENLTTWEATIDLCRSMYTSALVSEVVARSKTRAKTGAHLWQGRPSISLMRFADQPKTKEELFSKNGPSLARVLMRSATIDNPPLPCDLRPFEDYSFHGNRGLLLWTWLRQDSSPEDAWQDPNTKARVLENQARAEHFEYHNMRVARACAMASAPLSDEHLVQAYETLAMADAVIHQSSQAGEITDALGFLMSAAGTRSLVESAKEQARWHLDERRYRNEKRRSRVDRWLAAVFGFVGAAGLADLVVKPFLHETYSSWLDWQTGLVSFGVAAMAVGLTAALIGFAGKVWTE</sequence>
<accession>A0A1H6SUT5</accession>
<dbReference type="Proteomes" id="UP000199420">
    <property type="component" value="Unassembled WGS sequence"/>
</dbReference>